<dbReference type="InterPro" id="IPR027056">
    <property type="entry name" value="Gluconate_2DH_su3"/>
</dbReference>
<evidence type="ECO:0000256" key="1">
    <source>
        <dbReference type="SAM" id="MobiDB-lite"/>
    </source>
</evidence>
<dbReference type="Pfam" id="PF13618">
    <property type="entry name" value="Gluconate_2-dh3"/>
    <property type="match status" value="1"/>
</dbReference>
<reference evidence="2 3" key="1">
    <citation type="submission" date="2023-09" db="EMBL/GenBank/DDBJ databases">
        <authorList>
            <person name="Rey-Velasco X."/>
        </authorList>
    </citation>
    <scope>NUCLEOTIDE SEQUENCE [LARGE SCALE GENOMIC DNA]</scope>
    <source>
        <strain evidence="2 3">F225</strain>
    </source>
</reference>
<feature type="compositionally biased region" description="Basic and acidic residues" evidence="1">
    <location>
        <begin position="136"/>
        <end position="158"/>
    </location>
</feature>
<sequence>MNRRQALKNIGLGAGVMVVGPTTLGLLQSCKNERNYEWEPTFLSAANGFALTRILDVILPTTDTPGAGDLNIAQFLDSYINEVASEESQKEFSESADAFSRAFEDMFDKGTGEGSEEEYEQIIAKYLRATPEESEGYTRRNTETQDPQDKDPEQKADADTNLENSGIDADAGADSYLRNVREMGIWTWKTSEEVGENVLYYDPIPGEYISCGPVEELSGGKAMSL</sequence>
<proteinExistence type="predicted"/>
<dbReference type="PROSITE" id="PS51257">
    <property type="entry name" value="PROKAR_LIPOPROTEIN"/>
    <property type="match status" value="1"/>
</dbReference>
<gene>
    <name evidence="2" type="ORF">RM541_14520</name>
</gene>
<dbReference type="RefSeq" id="WP_311500855.1">
    <property type="nucleotide sequence ID" value="NZ_JAVRHN010000012.1"/>
</dbReference>
<organism evidence="2 3">
    <name type="scientific">Autumnicola psychrophila</name>
    <dbReference type="NCBI Taxonomy" id="3075592"/>
    <lineage>
        <taxon>Bacteria</taxon>
        <taxon>Pseudomonadati</taxon>
        <taxon>Bacteroidota</taxon>
        <taxon>Flavobacteriia</taxon>
        <taxon>Flavobacteriales</taxon>
        <taxon>Flavobacteriaceae</taxon>
        <taxon>Autumnicola</taxon>
    </lineage>
</organism>
<dbReference type="EMBL" id="JAVRHN010000012">
    <property type="protein sequence ID" value="MDT0687580.1"/>
    <property type="molecule type" value="Genomic_DNA"/>
</dbReference>
<dbReference type="EC" id="1.-.-.-" evidence="2"/>
<evidence type="ECO:0000313" key="2">
    <source>
        <dbReference type="EMBL" id="MDT0687580.1"/>
    </source>
</evidence>
<keyword evidence="3" id="KW-1185">Reference proteome</keyword>
<evidence type="ECO:0000313" key="3">
    <source>
        <dbReference type="Proteomes" id="UP001253848"/>
    </source>
</evidence>
<dbReference type="GO" id="GO:0016491">
    <property type="term" value="F:oxidoreductase activity"/>
    <property type="evidence" value="ECO:0007669"/>
    <property type="project" value="UniProtKB-KW"/>
</dbReference>
<keyword evidence="2" id="KW-0560">Oxidoreductase</keyword>
<name>A0ABU3DV74_9FLAO</name>
<feature type="region of interest" description="Disordered" evidence="1">
    <location>
        <begin position="130"/>
        <end position="168"/>
    </location>
</feature>
<dbReference type="Proteomes" id="UP001253848">
    <property type="component" value="Unassembled WGS sequence"/>
</dbReference>
<accession>A0ABU3DV74</accession>
<comment type="caution">
    <text evidence="2">The sequence shown here is derived from an EMBL/GenBank/DDBJ whole genome shotgun (WGS) entry which is preliminary data.</text>
</comment>
<protein>
    <submittedName>
        <fullName evidence="2">Gluconate 2-dehydrogenase subunit 3 family protein</fullName>
        <ecNumber evidence="2">1.-.-.-</ecNumber>
    </submittedName>
</protein>